<accession>A0ABW9GSN4</accession>
<name>A0ABW9GSN4_9GAMM</name>
<reference evidence="1 2" key="1">
    <citation type="submission" date="2024-09" db="EMBL/GenBank/DDBJ databases">
        <title>Aeromonas strains Genome sequencing and assembly.</title>
        <authorList>
            <person name="Hu X."/>
            <person name="Tang B."/>
        </authorList>
    </citation>
    <scope>NUCLEOTIDE SEQUENCE [LARGE SCALE GENOMIC DNA]</scope>
    <source>
        <strain evidence="1 2">NB23SCDHY001</strain>
    </source>
</reference>
<evidence type="ECO:0000313" key="2">
    <source>
        <dbReference type="Proteomes" id="UP001630969"/>
    </source>
</evidence>
<protein>
    <recommendedName>
        <fullName evidence="3">DUF4263 domain-containing protein</fullName>
    </recommendedName>
</protein>
<comment type="caution">
    <text evidence="1">The sequence shown here is derived from an EMBL/GenBank/DDBJ whole genome shotgun (WGS) entry which is preliminary data.</text>
</comment>
<proteinExistence type="predicted"/>
<dbReference type="GeneID" id="97221422"/>
<evidence type="ECO:0008006" key="3">
    <source>
        <dbReference type="Google" id="ProtNLM"/>
    </source>
</evidence>
<dbReference type="RefSeq" id="WP_408791141.1">
    <property type="nucleotide sequence ID" value="NZ_JBGXBU010000006.1"/>
</dbReference>
<sequence length="298" mass="34506">MIDLDKVYFKSKVVGKLSSQNLIDLKNMLHDIEHSRIKLQENARITNENIKNTESNLAWVNWFPAKLFFKRSISSKKSVLLTLREKSAELDSEIKKHQLGLEIQISDKLENIFGSLSYQFNKLISIDKAWDVTTSRKTDRVVERTAADNVIERKEVRLKLSDSPKILCDYQALNFGNANGDDLHIYPQFIFMESSNDIALIDIQHVTIDFSYVNFIESEKVPFDSKIVDHAWAKSNKDGSRDKRFTDNYQIPIVRYGELHLKSKSGLNEVYMFSQPESAREFKNLFDEYKAVLIKNGV</sequence>
<dbReference type="Proteomes" id="UP001630969">
    <property type="component" value="Unassembled WGS sequence"/>
</dbReference>
<keyword evidence="2" id="KW-1185">Reference proteome</keyword>
<organism evidence="1 2">
    <name type="scientific">Aeromonas bivalvium</name>
    <dbReference type="NCBI Taxonomy" id="440079"/>
    <lineage>
        <taxon>Bacteria</taxon>
        <taxon>Pseudomonadati</taxon>
        <taxon>Pseudomonadota</taxon>
        <taxon>Gammaproteobacteria</taxon>
        <taxon>Aeromonadales</taxon>
        <taxon>Aeromonadaceae</taxon>
        <taxon>Aeromonas</taxon>
    </lineage>
</organism>
<evidence type="ECO:0000313" key="1">
    <source>
        <dbReference type="EMBL" id="MFM4894155.1"/>
    </source>
</evidence>
<dbReference type="EMBL" id="JBGXBU010000006">
    <property type="protein sequence ID" value="MFM4894155.1"/>
    <property type="molecule type" value="Genomic_DNA"/>
</dbReference>
<gene>
    <name evidence="1" type="ORF">ACEUDJ_14950</name>
</gene>